<keyword evidence="12" id="KW-1185">Reference proteome</keyword>
<keyword evidence="5 8" id="KW-0720">Serine protease</keyword>
<dbReference type="Pfam" id="PF09286">
    <property type="entry name" value="Pro-kuma_activ"/>
    <property type="match status" value="1"/>
</dbReference>
<dbReference type="PROSITE" id="PS51695">
    <property type="entry name" value="SEDOLISIN"/>
    <property type="match status" value="1"/>
</dbReference>
<evidence type="ECO:0000256" key="4">
    <source>
        <dbReference type="ARBA" id="ARBA00022801"/>
    </source>
</evidence>
<comment type="cofactor">
    <cofactor evidence="8">
        <name>Ca(2+)</name>
        <dbReference type="ChEBI" id="CHEBI:29108"/>
    </cofactor>
    <text evidence="8">Binds 1 Ca(2+) ion per subunit.</text>
</comment>
<evidence type="ECO:0000313" key="12">
    <source>
        <dbReference type="Proteomes" id="UP000054321"/>
    </source>
</evidence>
<dbReference type="InterPro" id="IPR036852">
    <property type="entry name" value="Peptidase_S8/S53_dom_sf"/>
</dbReference>
<evidence type="ECO:0000256" key="8">
    <source>
        <dbReference type="PROSITE-ProRule" id="PRU01032"/>
    </source>
</evidence>
<evidence type="ECO:0000313" key="11">
    <source>
        <dbReference type="EMBL" id="KIN05315.1"/>
    </source>
</evidence>
<dbReference type="HOGENOM" id="CLU_013783_4_0_1"/>
<dbReference type="Gene3D" id="3.40.50.200">
    <property type="entry name" value="Peptidase S8/S53 domain"/>
    <property type="match status" value="1"/>
</dbReference>
<feature type="chain" id="PRO_5002165248" description="Peptidase S53 domain-containing protein" evidence="9">
    <location>
        <begin position="20"/>
        <end position="643"/>
    </location>
</feature>
<evidence type="ECO:0000256" key="9">
    <source>
        <dbReference type="SAM" id="SignalP"/>
    </source>
</evidence>
<feature type="active site" description="Charge relay system" evidence="8">
    <location>
        <position position="308"/>
    </location>
</feature>
<dbReference type="SUPFAM" id="SSF54897">
    <property type="entry name" value="Protease propeptides/inhibitors"/>
    <property type="match status" value="1"/>
</dbReference>
<evidence type="ECO:0000256" key="2">
    <source>
        <dbReference type="ARBA" id="ARBA00022670"/>
    </source>
</evidence>
<feature type="binding site" evidence="8">
    <location>
        <position position="620"/>
    </location>
    <ligand>
        <name>Ca(2+)</name>
        <dbReference type="ChEBI" id="CHEBI:29108"/>
    </ligand>
</feature>
<feature type="active site" description="Charge relay system" evidence="8">
    <location>
        <position position="560"/>
    </location>
</feature>
<sequence length="643" mass="69021">MKASTFVLLGAALASSVAAIPSSSHVVHEKRETALSGWVNLGRVDPTTNLVVRIGLSQSNLDQGHSYLMDVSHPGSANYGKFWTEDEITETFAPAAETVDNVRQWLSDAGIDDSSIIHTENKGWLVFAAKAQDVEDLLQTTYYKYSNTKTGQVVTACEQYHVPRNLQDHIDYINPGVGLPTASSATSKAKRQYGHSLRWKTSHVRRSMSMQLPRRQAVTSNLSACDTSITPNCLRALYKFPQSNSAQPNNSLGIFTAPGNHYAQEDLNKFFANYSSNIPQGTHPIPDLINGAKGTTTVDQASTEADLDFEVAYPIVYPQTLTLYQLGGSFNSFLDAIDGSYCKFCAYGECGDDSSIDPSFGGNVMCGTFKPTNVISISYGLQEQDLPANYQKRMCMEFMKLGLQGVSVLVASGDNGVAGPAGDGSANGCLGTDLKVFSPAFPNTCPYVTNVGATKVDTGKTVLDPEVAAYDPPYGNSSVVFSSGGGFSNIYDIADYQQEAVETYFLEHNPPYAYYSGNDSFGANGGVYNRLGRAYPDVSANGQNIIAVVNGRRSHIDGTSASAPIFASIINRIIDERIAHSKGPVGFINPALYLNPGILNDITEGSNPGCGTNGFSAAPGWDPVTGLGTPNYPSMKEYFLSLP</sequence>
<evidence type="ECO:0000256" key="6">
    <source>
        <dbReference type="ARBA" id="ARBA00022837"/>
    </source>
</evidence>
<feature type="signal peptide" evidence="9">
    <location>
        <begin position="1"/>
        <end position="19"/>
    </location>
</feature>
<dbReference type="InterPro" id="IPR050819">
    <property type="entry name" value="Tripeptidyl-peptidase_I"/>
</dbReference>
<dbReference type="GO" id="GO:0046872">
    <property type="term" value="F:metal ion binding"/>
    <property type="evidence" value="ECO:0007669"/>
    <property type="project" value="UniProtKB-UniRule"/>
</dbReference>
<evidence type="ECO:0000259" key="10">
    <source>
        <dbReference type="PROSITE" id="PS51695"/>
    </source>
</evidence>
<dbReference type="PANTHER" id="PTHR14218:SF19">
    <property type="entry name" value="SERINE PROTEASE AORO, PUTATIVE (AFU_ORTHOLOGUE AFUA_6G10250)-RELATED"/>
    <property type="match status" value="1"/>
</dbReference>
<proteinExistence type="predicted"/>
<feature type="binding site" evidence="8">
    <location>
        <position position="622"/>
    </location>
    <ligand>
        <name>Ca(2+)</name>
        <dbReference type="ChEBI" id="CHEBI:29108"/>
    </ligand>
</feature>
<dbReference type="GO" id="GO:0005576">
    <property type="term" value="C:extracellular region"/>
    <property type="evidence" value="ECO:0007669"/>
    <property type="project" value="UniProtKB-SubCell"/>
</dbReference>
<dbReference type="MEROPS" id="S53.007"/>
<organism evidence="11 12">
    <name type="scientific">Oidiodendron maius (strain Zn)</name>
    <dbReference type="NCBI Taxonomy" id="913774"/>
    <lineage>
        <taxon>Eukaryota</taxon>
        <taxon>Fungi</taxon>
        <taxon>Dikarya</taxon>
        <taxon>Ascomycota</taxon>
        <taxon>Pezizomycotina</taxon>
        <taxon>Leotiomycetes</taxon>
        <taxon>Leotiomycetes incertae sedis</taxon>
        <taxon>Myxotrichaceae</taxon>
        <taxon>Oidiodendron</taxon>
    </lineage>
</organism>
<reference evidence="12" key="2">
    <citation type="submission" date="2015-01" db="EMBL/GenBank/DDBJ databases">
        <title>Evolutionary Origins and Diversification of the Mycorrhizal Mutualists.</title>
        <authorList>
            <consortium name="DOE Joint Genome Institute"/>
            <consortium name="Mycorrhizal Genomics Consortium"/>
            <person name="Kohler A."/>
            <person name="Kuo A."/>
            <person name="Nagy L.G."/>
            <person name="Floudas D."/>
            <person name="Copeland A."/>
            <person name="Barry K.W."/>
            <person name="Cichocki N."/>
            <person name="Veneault-Fourrey C."/>
            <person name="LaButti K."/>
            <person name="Lindquist E.A."/>
            <person name="Lipzen A."/>
            <person name="Lundell T."/>
            <person name="Morin E."/>
            <person name="Murat C."/>
            <person name="Riley R."/>
            <person name="Ohm R."/>
            <person name="Sun H."/>
            <person name="Tunlid A."/>
            <person name="Henrissat B."/>
            <person name="Grigoriev I.V."/>
            <person name="Hibbett D.S."/>
            <person name="Martin F."/>
        </authorList>
    </citation>
    <scope>NUCLEOTIDE SEQUENCE [LARGE SCALE GENOMIC DNA]</scope>
    <source>
        <strain evidence="12">Zn</strain>
    </source>
</reference>
<evidence type="ECO:0000256" key="5">
    <source>
        <dbReference type="ARBA" id="ARBA00022825"/>
    </source>
</evidence>
<dbReference type="AlphaFoldDB" id="A0A0C3HQL8"/>
<dbReference type="InterPro" id="IPR015366">
    <property type="entry name" value="S53_propep"/>
</dbReference>
<feature type="active site" description="Charge relay system" evidence="8">
    <location>
        <position position="304"/>
    </location>
</feature>
<dbReference type="GO" id="GO:0008240">
    <property type="term" value="F:tripeptidyl-peptidase activity"/>
    <property type="evidence" value="ECO:0007669"/>
    <property type="project" value="TreeGrafter"/>
</dbReference>
<dbReference type="CDD" id="cd11377">
    <property type="entry name" value="Pro-peptidase_S53"/>
    <property type="match status" value="1"/>
</dbReference>
<evidence type="ECO:0000256" key="3">
    <source>
        <dbReference type="ARBA" id="ARBA00022723"/>
    </source>
</evidence>
<dbReference type="STRING" id="913774.A0A0C3HQL8"/>
<gene>
    <name evidence="11" type="ORF">OIDMADRAFT_51125</name>
</gene>
<dbReference type="SUPFAM" id="SSF52743">
    <property type="entry name" value="Subtilisin-like"/>
    <property type="match status" value="1"/>
</dbReference>
<dbReference type="GO" id="GO:0004252">
    <property type="term" value="F:serine-type endopeptidase activity"/>
    <property type="evidence" value="ECO:0007669"/>
    <property type="project" value="UniProtKB-UniRule"/>
</dbReference>
<feature type="binding site" evidence="8">
    <location>
        <position position="602"/>
    </location>
    <ligand>
        <name>Ca(2+)</name>
        <dbReference type="ChEBI" id="CHEBI:29108"/>
    </ligand>
</feature>
<comment type="subcellular location">
    <subcellularLocation>
        <location evidence="1">Secreted</location>
        <location evidence="1">Extracellular space</location>
    </subcellularLocation>
</comment>
<keyword evidence="2 8" id="KW-0645">Protease</keyword>
<dbReference type="EMBL" id="KN832872">
    <property type="protein sequence ID" value="KIN05315.1"/>
    <property type="molecule type" value="Genomic_DNA"/>
</dbReference>
<protein>
    <recommendedName>
        <fullName evidence="10">Peptidase S53 domain-containing protein</fullName>
    </recommendedName>
</protein>
<keyword evidence="4 8" id="KW-0378">Hydrolase</keyword>
<evidence type="ECO:0000256" key="7">
    <source>
        <dbReference type="ARBA" id="ARBA00023145"/>
    </source>
</evidence>
<reference evidence="11 12" key="1">
    <citation type="submission" date="2014-04" db="EMBL/GenBank/DDBJ databases">
        <authorList>
            <consortium name="DOE Joint Genome Institute"/>
            <person name="Kuo A."/>
            <person name="Martino E."/>
            <person name="Perotto S."/>
            <person name="Kohler A."/>
            <person name="Nagy L.G."/>
            <person name="Floudas D."/>
            <person name="Copeland A."/>
            <person name="Barry K.W."/>
            <person name="Cichocki N."/>
            <person name="Veneault-Fourrey C."/>
            <person name="LaButti K."/>
            <person name="Lindquist E.A."/>
            <person name="Lipzen A."/>
            <person name="Lundell T."/>
            <person name="Morin E."/>
            <person name="Murat C."/>
            <person name="Sun H."/>
            <person name="Tunlid A."/>
            <person name="Henrissat B."/>
            <person name="Grigoriev I.V."/>
            <person name="Hibbett D.S."/>
            <person name="Martin F."/>
            <person name="Nordberg H.P."/>
            <person name="Cantor M.N."/>
            <person name="Hua S.X."/>
        </authorList>
    </citation>
    <scope>NUCLEOTIDE SEQUENCE [LARGE SCALE GENOMIC DNA]</scope>
    <source>
        <strain evidence="11 12">Zn</strain>
    </source>
</reference>
<keyword evidence="6 8" id="KW-0106">Calcium</keyword>
<dbReference type="PANTHER" id="PTHR14218">
    <property type="entry name" value="PROTEASE S8 TRIPEPTIDYL PEPTIDASE I CLN2"/>
    <property type="match status" value="1"/>
</dbReference>
<dbReference type="SMART" id="SM00944">
    <property type="entry name" value="Pro-kuma_activ"/>
    <property type="match status" value="1"/>
</dbReference>
<keyword evidence="7" id="KW-0865">Zymogen</keyword>
<feature type="binding site" evidence="8">
    <location>
        <position position="601"/>
    </location>
    <ligand>
        <name>Ca(2+)</name>
        <dbReference type="ChEBI" id="CHEBI:29108"/>
    </ligand>
</feature>
<dbReference type="InterPro" id="IPR030400">
    <property type="entry name" value="Sedolisin_dom"/>
</dbReference>
<name>A0A0C3HQL8_OIDMZ</name>
<evidence type="ECO:0000256" key="1">
    <source>
        <dbReference type="ARBA" id="ARBA00004239"/>
    </source>
</evidence>
<dbReference type="Proteomes" id="UP000054321">
    <property type="component" value="Unassembled WGS sequence"/>
</dbReference>
<keyword evidence="3 8" id="KW-0479">Metal-binding</keyword>
<feature type="domain" description="Peptidase S53" evidence="10">
    <location>
        <begin position="228"/>
        <end position="642"/>
    </location>
</feature>
<dbReference type="OrthoDB" id="409122at2759"/>
<dbReference type="InParanoid" id="A0A0C3HQL8"/>
<accession>A0A0C3HQL8</accession>
<keyword evidence="9" id="KW-0732">Signal</keyword>
<dbReference type="CDD" id="cd04056">
    <property type="entry name" value="Peptidases_S53"/>
    <property type="match status" value="1"/>
</dbReference>
<dbReference type="GO" id="GO:0006508">
    <property type="term" value="P:proteolysis"/>
    <property type="evidence" value="ECO:0007669"/>
    <property type="project" value="UniProtKB-KW"/>
</dbReference>